<dbReference type="STRING" id="81972.D7MQV8"/>
<evidence type="ECO:0000313" key="3">
    <source>
        <dbReference type="Proteomes" id="UP000008694"/>
    </source>
</evidence>
<reference evidence="3" key="1">
    <citation type="journal article" date="2011" name="Nat. Genet.">
        <title>The Arabidopsis lyrata genome sequence and the basis of rapid genome size change.</title>
        <authorList>
            <person name="Hu T.T."/>
            <person name="Pattyn P."/>
            <person name="Bakker E.G."/>
            <person name="Cao J."/>
            <person name="Cheng J.-F."/>
            <person name="Clark R.M."/>
            <person name="Fahlgren N."/>
            <person name="Fawcett J.A."/>
            <person name="Grimwood J."/>
            <person name="Gundlach H."/>
            <person name="Haberer G."/>
            <person name="Hollister J.D."/>
            <person name="Ossowski S."/>
            <person name="Ottilar R.P."/>
            <person name="Salamov A.A."/>
            <person name="Schneeberger K."/>
            <person name="Spannagl M."/>
            <person name="Wang X."/>
            <person name="Yang L."/>
            <person name="Nasrallah M.E."/>
            <person name="Bergelson J."/>
            <person name="Carrington J.C."/>
            <person name="Gaut B.S."/>
            <person name="Schmutz J."/>
            <person name="Mayer K.F.X."/>
            <person name="Van de Peer Y."/>
            <person name="Grigoriev I.V."/>
            <person name="Nordborg M."/>
            <person name="Weigel D."/>
            <person name="Guo Y.-L."/>
        </authorList>
    </citation>
    <scope>NUCLEOTIDE SEQUENCE [LARGE SCALE GENOMIC DNA]</scope>
    <source>
        <strain evidence="3">cv. MN47</strain>
    </source>
</reference>
<dbReference type="EMBL" id="GL348720">
    <property type="protein sequence ID" value="EFH42091.1"/>
    <property type="molecule type" value="Genomic_DNA"/>
</dbReference>
<dbReference type="HOGENOM" id="CLU_034692_0_0_1"/>
<gene>
    <name evidence="2" type="ORF">ARALYDRAFT_495165</name>
</gene>
<evidence type="ECO:0000313" key="2">
    <source>
        <dbReference type="EMBL" id="EFH42091.1"/>
    </source>
</evidence>
<evidence type="ECO:0000259" key="1">
    <source>
        <dbReference type="SMART" id="SM00256"/>
    </source>
</evidence>
<feature type="non-terminal residue" evidence="2">
    <location>
        <position position="310"/>
    </location>
</feature>
<name>D7MQV8_ARALL</name>
<dbReference type="InterPro" id="IPR001810">
    <property type="entry name" value="F-box_dom"/>
</dbReference>
<dbReference type="InterPro" id="IPR050796">
    <property type="entry name" value="SCF_F-box_component"/>
</dbReference>
<sequence length="310" mass="36522">MSMSDLSGRDLVEEILSRVPITSLRAVRLTCKQWNDYLSKDPSFTKNHYGKEAKEIMACLMSVNLHNHKDLADPSLKKIGKLNQVKISQLLFHCDGLLLLMLCNAKDKSRLMVWNPNNLCILDMFYMGYDTNNNHKILKFSSFHREYEIYDFKSNAWRVDVTTDCNIYRWSTVSLKGNAYCIAHEKLKRFGPRLPLPFHSCPEDAVILSTCDTYEMKIWITTKIEPNIVLWSNFLKVDMRLLTERFWFPYWIFFVDEKKKVAMICHIDSKTWNNYKSHMVGENGYYREVKCRKPESYLHMCSYVPSSVQI</sequence>
<dbReference type="SUPFAM" id="SSF81383">
    <property type="entry name" value="F-box domain"/>
    <property type="match status" value="1"/>
</dbReference>
<dbReference type="SMART" id="SM00256">
    <property type="entry name" value="FBOX"/>
    <property type="match status" value="1"/>
</dbReference>
<dbReference type="Gramene" id="fgenesh2_kg.8__981__AT5G51000.1">
    <property type="protein sequence ID" value="fgenesh2_kg.8__981__AT5G51000.1"/>
    <property type="gene ID" value="fgenesh2_kg.8__981__AT5G51000.1"/>
</dbReference>
<dbReference type="Pfam" id="PF07734">
    <property type="entry name" value="FBA_1"/>
    <property type="match status" value="1"/>
</dbReference>
<dbReference type="CDD" id="cd22157">
    <property type="entry name" value="F-box_AtFBW1-like"/>
    <property type="match status" value="1"/>
</dbReference>
<feature type="domain" description="F-box" evidence="1">
    <location>
        <begin position="10"/>
        <end position="47"/>
    </location>
</feature>
<dbReference type="InterPro" id="IPR036047">
    <property type="entry name" value="F-box-like_dom_sf"/>
</dbReference>
<organism evidence="3">
    <name type="scientific">Arabidopsis lyrata subsp. lyrata</name>
    <name type="common">Lyre-leaved rock-cress</name>
    <dbReference type="NCBI Taxonomy" id="81972"/>
    <lineage>
        <taxon>Eukaryota</taxon>
        <taxon>Viridiplantae</taxon>
        <taxon>Streptophyta</taxon>
        <taxon>Embryophyta</taxon>
        <taxon>Tracheophyta</taxon>
        <taxon>Spermatophyta</taxon>
        <taxon>Magnoliopsida</taxon>
        <taxon>eudicotyledons</taxon>
        <taxon>Gunneridae</taxon>
        <taxon>Pentapetalae</taxon>
        <taxon>rosids</taxon>
        <taxon>malvids</taxon>
        <taxon>Brassicales</taxon>
        <taxon>Brassicaceae</taxon>
        <taxon>Camelineae</taxon>
        <taxon>Arabidopsis</taxon>
    </lineage>
</organism>
<protein>
    <recommendedName>
        <fullName evidence="1">F-box domain-containing protein</fullName>
    </recommendedName>
</protein>
<dbReference type="PANTHER" id="PTHR31672">
    <property type="entry name" value="BNACNNG10540D PROTEIN"/>
    <property type="match status" value="1"/>
</dbReference>
<dbReference type="Proteomes" id="UP000008694">
    <property type="component" value="Unassembled WGS sequence"/>
</dbReference>
<dbReference type="AlphaFoldDB" id="D7MQV8"/>
<dbReference type="PANTHER" id="PTHR31672:SF13">
    <property type="entry name" value="F-BOX PROTEIN CPR30-LIKE"/>
    <property type="match status" value="1"/>
</dbReference>
<accession>D7MQV8</accession>
<dbReference type="InterPro" id="IPR006527">
    <property type="entry name" value="F-box-assoc_dom_typ1"/>
</dbReference>
<dbReference type="Pfam" id="PF00646">
    <property type="entry name" value="F-box"/>
    <property type="match status" value="1"/>
</dbReference>
<keyword evidence="3" id="KW-1185">Reference proteome</keyword>
<proteinExistence type="predicted"/>